<evidence type="ECO:0000313" key="2">
    <source>
        <dbReference type="EMBL" id="KAB7514473.1"/>
    </source>
</evidence>
<accession>A0A5N5U258</accession>
<evidence type="ECO:0000313" key="3">
    <source>
        <dbReference type="EMBL" id="KAB7517837.1"/>
    </source>
</evidence>
<keyword evidence="6" id="KW-1185">Reference proteome</keyword>
<dbReference type="PANTHER" id="PTHR35841">
    <property type="entry name" value="PHOSPHONATES-BINDING PERIPLASMIC PROTEIN"/>
    <property type="match status" value="1"/>
</dbReference>
<dbReference type="CDD" id="cd01071">
    <property type="entry name" value="PBP2_PhnD_like"/>
    <property type="match status" value="1"/>
</dbReference>
<reference evidence="4 5" key="1">
    <citation type="submission" date="2019-10" db="EMBL/GenBank/DDBJ databases">
        <title>Unraveling microbial dark matter from salterns through culturing: the case of the genus Halosegnis.</title>
        <authorList>
            <person name="Duran-Viseras A."/>
            <person name="Andrei A.-S."/>
            <person name="Vera-Gargallo B."/>
            <person name="Ghai R."/>
            <person name="Sanchez-Porro C."/>
            <person name="Ventosa A."/>
        </authorList>
    </citation>
    <scope>NUCLEOTIDE SEQUENCE [LARGE SCALE GENOMIC DNA]</scope>
    <source>
        <strain evidence="3 5">F17-44</strain>
        <strain evidence="1 6">F18-79</strain>
        <strain evidence="2 4">F19-13</strain>
    </source>
</reference>
<organism evidence="3 5">
    <name type="scientific">Halosegnis rubeus</name>
    <dbReference type="NCBI Taxonomy" id="2212850"/>
    <lineage>
        <taxon>Archaea</taxon>
        <taxon>Methanobacteriati</taxon>
        <taxon>Methanobacteriota</taxon>
        <taxon>Stenosarchaea group</taxon>
        <taxon>Halobacteria</taxon>
        <taxon>Halobacteriales</taxon>
        <taxon>Natronomonadaceae</taxon>
        <taxon>Halosegnis</taxon>
    </lineage>
</organism>
<dbReference type="PROSITE" id="PS51257">
    <property type="entry name" value="PROKAR_LIPOPROTEIN"/>
    <property type="match status" value="1"/>
</dbReference>
<dbReference type="EMBL" id="QKKZ01000008">
    <property type="protein sequence ID" value="KAB7512538.1"/>
    <property type="molecule type" value="Genomic_DNA"/>
</dbReference>
<evidence type="ECO:0000313" key="1">
    <source>
        <dbReference type="EMBL" id="KAB7512538.1"/>
    </source>
</evidence>
<accession>A0A5N5U7A4</accession>
<dbReference type="AlphaFoldDB" id="A0A5N5UGH4"/>
<dbReference type="OrthoDB" id="146127at2157"/>
<proteinExistence type="predicted"/>
<dbReference type="Gene3D" id="3.40.190.10">
    <property type="entry name" value="Periplasmic binding protein-like II"/>
    <property type="match status" value="2"/>
</dbReference>
<dbReference type="Proteomes" id="UP000326865">
    <property type="component" value="Unassembled WGS sequence"/>
</dbReference>
<dbReference type="SUPFAM" id="SSF53850">
    <property type="entry name" value="Periplasmic binding protein-like II"/>
    <property type="match status" value="1"/>
</dbReference>
<evidence type="ECO:0000313" key="6">
    <source>
        <dbReference type="Proteomes" id="UP000326865"/>
    </source>
</evidence>
<gene>
    <name evidence="1" type="ORF">DM867_12405</name>
    <name evidence="3" type="ORF">DMP03_00260</name>
    <name evidence="2" type="ORF">DP108_11910</name>
</gene>
<protein>
    <submittedName>
        <fullName evidence="3">PhnD/SsuA/transferrin family substrate-binding protein</fullName>
    </submittedName>
</protein>
<dbReference type="EMBL" id="QJOW01000001">
    <property type="protein sequence ID" value="KAB7517837.1"/>
    <property type="molecule type" value="Genomic_DNA"/>
</dbReference>
<evidence type="ECO:0000313" key="5">
    <source>
        <dbReference type="Proteomes" id="UP000326302"/>
    </source>
</evidence>
<dbReference type="Pfam" id="PF12974">
    <property type="entry name" value="Phosphonate-bd"/>
    <property type="match status" value="1"/>
</dbReference>
<dbReference type="Proteomes" id="UP000326207">
    <property type="component" value="Unassembled WGS sequence"/>
</dbReference>
<dbReference type="RefSeq" id="WP_152118744.1">
    <property type="nucleotide sequence ID" value="NZ_QJOW01000001.1"/>
</dbReference>
<dbReference type="PANTHER" id="PTHR35841:SF1">
    <property type="entry name" value="PHOSPHONATES-BINDING PERIPLASMIC PROTEIN"/>
    <property type="match status" value="1"/>
</dbReference>
<dbReference type="EMBL" id="QMDY01000009">
    <property type="protein sequence ID" value="KAB7514473.1"/>
    <property type="molecule type" value="Genomic_DNA"/>
</dbReference>
<comment type="caution">
    <text evidence="3">The sequence shown here is derived from an EMBL/GenBank/DDBJ whole genome shotgun (WGS) entry which is preliminary data.</text>
</comment>
<dbReference type="Proteomes" id="UP000326302">
    <property type="component" value="Unassembled WGS sequence"/>
</dbReference>
<sequence>MTNRRTFLKSAGIAGTVGLTGLSGCIGSFGSDPFNDGAIQFLMSPTEPQEQMRAQYTPVREQLSESIDMADEVTIDYAADYSATLNALDSQTADIAETGPFAAALGVNNDQAEIILQRRAYGGWTYRSIIITRDGTDISSLEDLEGRDVAFADPLSASGSLYPLFMLQEAGFSVPDSPGSPSGADFNPTWSSHASALEALQTEQADAAGVGYFIASGDNDDGLADGLQLVDDRQGIPRAPIVVSPQLTDEEQTAVTEAFTSAPDTMYYGEDGEEGTEDDIWFDGVRAATVDDYQPVIDLADSLGYGQDVFES</sequence>
<name>A0A5N5UGH4_9EURY</name>
<evidence type="ECO:0000313" key="4">
    <source>
        <dbReference type="Proteomes" id="UP000326207"/>
    </source>
</evidence>
<accession>A0A5N5UGH4</accession>